<feature type="transmembrane region" description="Helical" evidence="7">
    <location>
        <begin position="416"/>
        <end position="436"/>
    </location>
</feature>
<feature type="transmembrane region" description="Helical" evidence="7">
    <location>
        <begin position="389"/>
        <end position="410"/>
    </location>
</feature>
<dbReference type="RefSeq" id="WP_003148056.1">
    <property type="nucleotide sequence ID" value="NZ_GL883586.1"/>
</dbReference>
<feature type="transmembrane region" description="Helical" evidence="7">
    <location>
        <begin position="50"/>
        <end position="83"/>
    </location>
</feature>
<comment type="caution">
    <text evidence="8">The sequence shown here is derived from an EMBL/GenBank/DDBJ whole genome shotgun (WGS) entry which is preliminary data.</text>
</comment>
<dbReference type="PANTHER" id="PTHR43549:SF3">
    <property type="entry name" value="MULTIDRUG RESISTANCE PROTEIN YPNP-RELATED"/>
    <property type="match status" value="1"/>
</dbReference>
<feature type="transmembrane region" description="Helical" evidence="7">
    <location>
        <begin position="281"/>
        <end position="299"/>
    </location>
</feature>
<feature type="transmembrane region" description="Helical" evidence="7">
    <location>
        <begin position="320"/>
        <end position="341"/>
    </location>
</feature>
<dbReference type="InterPro" id="IPR052031">
    <property type="entry name" value="Membrane_Transporter-Flippase"/>
</dbReference>
<dbReference type="GO" id="GO:0005886">
    <property type="term" value="C:plasma membrane"/>
    <property type="evidence" value="ECO:0007669"/>
    <property type="project" value="UniProtKB-SubCell"/>
</dbReference>
<evidence type="ECO:0000256" key="3">
    <source>
        <dbReference type="ARBA" id="ARBA00022475"/>
    </source>
</evidence>
<organism evidence="8 9">
    <name type="scientific">Gemella haemolysans M341</name>
    <dbReference type="NCBI Taxonomy" id="562981"/>
    <lineage>
        <taxon>Bacteria</taxon>
        <taxon>Bacillati</taxon>
        <taxon>Bacillota</taxon>
        <taxon>Bacilli</taxon>
        <taxon>Bacillales</taxon>
        <taxon>Gemellaceae</taxon>
        <taxon>Gemella</taxon>
    </lineage>
</organism>
<keyword evidence="6 7" id="KW-0472">Membrane</keyword>
<evidence type="ECO:0000256" key="7">
    <source>
        <dbReference type="SAM" id="Phobius"/>
    </source>
</evidence>
<dbReference type="Proteomes" id="UP000004773">
    <property type="component" value="Unassembled WGS sequence"/>
</dbReference>
<dbReference type="CDD" id="cd13138">
    <property type="entry name" value="MATE_yoeA_like"/>
    <property type="match status" value="1"/>
</dbReference>
<keyword evidence="3" id="KW-1003">Cell membrane</keyword>
<evidence type="ECO:0000256" key="2">
    <source>
        <dbReference type="ARBA" id="ARBA00022448"/>
    </source>
</evidence>
<dbReference type="PANTHER" id="PTHR43549">
    <property type="entry name" value="MULTIDRUG RESISTANCE PROTEIN YPNP-RELATED"/>
    <property type="match status" value="1"/>
</dbReference>
<evidence type="ECO:0000313" key="8">
    <source>
        <dbReference type="EMBL" id="EGF86072.1"/>
    </source>
</evidence>
<feature type="transmembrane region" description="Helical" evidence="7">
    <location>
        <begin position="353"/>
        <end position="377"/>
    </location>
</feature>
<dbReference type="AlphaFoldDB" id="A0AA87ARJ1"/>
<dbReference type="InterPro" id="IPR002528">
    <property type="entry name" value="MATE_fam"/>
</dbReference>
<sequence length="450" mass="49261">MKKTSVNLLEGPILRAMIAFAIPIMIANIFQQLYNTVDIMIVGRFLGEESLAAIGATAAIFELVVGFALGIGNGMGIVIARYYGAGNYEKLKSAVAATFVIGGVLSIVIAILGNFTLYPLLKLLGTPSNIIDQSYEYSYLIVVFVGVTLAYNLCAGLLRAVGDSKAALYFLIFSAIINIVLDIYFIAYLHMGVRSAGVATIISQGISAVLCFNYIRRKTPFLIPTKKHFTWNKKLYSVLFSQGLAMGLMFSVVSIGTVILQTSINALGPVIISAQTSARRIMMFSLLPVGSMSATITTFTSQNFGARQYSRIVEGLRKGALVTIIWSVFICITLFFASPYLNELITGSNDKELIYQASLYLKISSAFYPFLAILLVLRNALQGLGQKMMPLVSSIIEMLGKILFVIFIILSAGYLGVIFVEPILWVVMAAQLYYAFRKEPVIRSLKKKSK</sequence>
<accession>A0AA87ARJ1</accession>
<name>A0AA87ARJ1_9BACL</name>
<dbReference type="PIRSF" id="PIRSF006603">
    <property type="entry name" value="DinF"/>
    <property type="match status" value="1"/>
</dbReference>
<keyword evidence="5 7" id="KW-1133">Transmembrane helix</keyword>
<comment type="subcellular location">
    <subcellularLocation>
        <location evidence="1">Cell membrane</location>
        <topology evidence="1">Multi-pass membrane protein</topology>
    </subcellularLocation>
</comment>
<keyword evidence="2" id="KW-0813">Transport</keyword>
<dbReference type="EMBL" id="ACRO01000047">
    <property type="protein sequence ID" value="EGF86072.1"/>
    <property type="molecule type" value="Genomic_DNA"/>
</dbReference>
<feature type="transmembrane region" description="Helical" evidence="7">
    <location>
        <begin position="137"/>
        <end position="154"/>
    </location>
</feature>
<evidence type="ECO:0000256" key="6">
    <source>
        <dbReference type="ARBA" id="ARBA00023136"/>
    </source>
</evidence>
<keyword evidence="4 7" id="KW-0812">Transmembrane</keyword>
<dbReference type="GO" id="GO:0042910">
    <property type="term" value="F:xenobiotic transmembrane transporter activity"/>
    <property type="evidence" value="ECO:0007669"/>
    <property type="project" value="InterPro"/>
</dbReference>
<feature type="transmembrane region" description="Helical" evidence="7">
    <location>
        <begin position="235"/>
        <end position="261"/>
    </location>
</feature>
<evidence type="ECO:0000313" key="9">
    <source>
        <dbReference type="Proteomes" id="UP000004773"/>
    </source>
</evidence>
<protein>
    <recommendedName>
        <fullName evidence="10">MATE efflux family protein</fullName>
    </recommendedName>
</protein>
<feature type="transmembrane region" description="Helical" evidence="7">
    <location>
        <begin position="195"/>
        <end position="215"/>
    </location>
</feature>
<evidence type="ECO:0008006" key="10">
    <source>
        <dbReference type="Google" id="ProtNLM"/>
    </source>
</evidence>
<feature type="transmembrane region" description="Helical" evidence="7">
    <location>
        <begin position="12"/>
        <end position="30"/>
    </location>
</feature>
<proteinExistence type="predicted"/>
<dbReference type="Pfam" id="PF01554">
    <property type="entry name" value="MatE"/>
    <property type="match status" value="2"/>
</dbReference>
<evidence type="ECO:0000256" key="5">
    <source>
        <dbReference type="ARBA" id="ARBA00022989"/>
    </source>
</evidence>
<reference evidence="8 9" key="1">
    <citation type="submission" date="2011-03" db="EMBL/GenBank/DDBJ databases">
        <title>The Genome Sequence of Gemella haemolysans M341.</title>
        <authorList>
            <consortium name="The Broad Institute Genome Sequencing Platform"/>
            <consortium name="The Broad Institute Genome Sequencing Center for Infectious Disease"/>
            <person name="Earl A."/>
            <person name="Ward D."/>
            <person name="Feldgarden M."/>
            <person name="Gevers D."/>
            <person name="Sibley C.D."/>
            <person name="Field T.R."/>
            <person name="Grinwis M."/>
            <person name="Eshaghurshan C.S."/>
            <person name="Surette M.G."/>
            <person name="Young S.K."/>
            <person name="Zeng Q."/>
            <person name="Gargeya S."/>
            <person name="Fitzgerald M."/>
            <person name="Haas B."/>
            <person name="Abouelleil A."/>
            <person name="Alvarado L."/>
            <person name="Arachchi H.M."/>
            <person name="Berlin A."/>
            <person name="Brown A."/>
            <person name="Chapman S.B."/>
            <person name="Chen Z."/>
            <person name="Dunbar C."/>
            <person name="Freedman E."/>
            <person name="Gearin G."/>
            <person name="Gellesch M."/>
            <person name="Goldberg J."/>
            <person name="Griggs A."/>
            <person name="Gujja S."/>
            <person name="Heilman E.R."/>
            <person name="Heiman D."/>
            <person name="Howarth C."/>
            <person name="Larson L."/>
            <person name="Lui A."/>
            <person name="MacDonald P.J.P."/>
            <person name="Mehta T."/>
            <person name="Montmayeur A."/>
            <person name="Murphy C."/>
            <person name="Neiman D."/>
            <person name="Pearson M."/>
            <person name="Priest M."/>
            <person name="Roberts A."/>
            <person name="Saif S."/>
            <person name="Shea T."/>
            <person name="Shenoy N."/>
            <person name="Sisk P."/>
            <person name="Stolte C."/>
            <person name="Sykes S."/>
            <person name="White J."/>
            <person name="Yandava C."/>
            <person name="Wortman J."/>
            <person name="Nusbaum C."/>
            <person name="Birren B."/>
        </authorList>
    </citation>
    <scope>NUCLEOTIDE SEQUENCE [LARGE SCALE GENOMIC DNA]</scope>
    <source>
        <strain evidence="8 9">M341</strain>
    </source>
</reference>
<dbReference type="NCBIfam" id="TIGR00797">
    <property type="entry name" value="matE"/>
    <property type="match status" value="1"/>
</dbReference>
<dbReference type="GO" id="GO:0015297">
    <property type="term" value="F:antiporter activity"/>
    <property type="evidence" value="ECO:0007669"/>
    <property type="project" value="InterPro"/>
</dbReference>
<feature type="transmembrane region" description="Helical" evidence="7">
    <location>
        <begin position="95"/>
        <end position="117"/>
    </location>
</feature>
<evidence type="ECO:0000256" key="1">
    <source>
        <dbReference type="ARBA" id="ARBA00004651"/>
    </source>
</evidence>
<dbReference type="InterPro" id="IPR048279">
    <property type="entry name" value="MdtK-like"/>
</dbReference>
<gene>
    <name evidence="8" type="ORF">HMPREF0428_01874</name>
</gene>
<evidence type="ECO:0000256" key="4">
    <source>
        <dbReference type="ARBA" id="ARBA00022692"/>
    </source>
</evidence>
<feature type="transmembrane region" description="Helical" evidence="7">
    <location>
        <begin position="166"/>
        <end position="189"/>
    </location>
</feature>